<dbReference type="KEGG" id="ipc:IPA_01840"/>
<evidence type="ECO:0000259" key="1">
    <source>
        <dbReference type="PROSITE" id="PS51704"/>
    </source>
</evidence>
<dbReference type="GO" id="GO:0006629">
    <property type="term" value="P:lipid metabolic process"/>
    <property type="evidence" value="ECO:0007669"/>
    <property type="project" value="InterPro"/>
</dbReference>
<dbReference type="EMBL" id="CP006868">
    <property type="protein sequence ID" value="UXD21255.1"/>
    <property type="molecule type" value="Genomic_DNA"/>
</dbReference>
<dbReference type="Gene3D" id="3.20.20.190">
    <property type="entry name" value="Phosphatidylinositol (PI) phosphodiesterase"/>
    <property type="match status" value="1"/>
</dbReference>
<name>A0A977PKH0_9CREN</name>
<accession>A0A977PKH0</accession>
<dbReference type="Pfam" id="PF03009">
    <property type="entry name" value="GDPD"/>
    <property type="match status" value="1"/>
</dbReference>
<dbReference type="PANTHER" id="PTHR46211:SF14">
    <property type="entry name" value="GLYCEROPHOSPHODIESTER PHOSPHODIESTERASE"/>
    <property type="match status" value="1"/>
</dbReference>
<dbReference type="PANTHER" id="PTHR46211">
    <property type="entry name" value="GLYCEROPHOSPHORYL DIESTER PHOSPHODIESTERASE"/>
    <property type="match status" value="1"/>
</dbReference>
<dbReference type="InterPro" id="IPR017946">
    <property type="entry name" value="PLC-like_Pdiesterase_TIM-brl"/>
</dbReference>
<dbReference type="Proteomes" id="UP001063698">
    <property type="component" value="Chromosome"/>
</dbReference>
<evidence type="ECO:0000313" key="2">
    <source>
        <dbReference type="EMBL" id="UXD21255.1"/>
    </source>
</evidence>
<dbReference type="AlphaFoldDB" id="A0A977PKH0"/>
<gene>
    <name evidence="2" type="ORF">IPA_01840</name>
</gene>
<evidence type="ECO:0000313" key="3">
    <source>
        <dbReference type="Proteomes" id="UP001063698"/>
    </source>
</evidence>
<proteinExistence type="predicted"/>
<organism evidence="2 3">
    <name type="scientific">Ignicoccus pacificus DSM 13166</name>
    <dbReference type="NCBI Taxonomy" id="940294"/>
    <lineage>
        <taxon>Archaea</taxon>
        <taxon>Thermoproteota</taxon>
        <taxon>Thermoprotei</taxon>
        <taxon>Desulfurococcales</taxon>
        <taxon>Desulfurococcaceae</taxon>
        <taxon>Ignicoccus</taxon>
    </lineage>
</organism>
<dbReference type="GO" id="GO:0008081">
    <property type="term" value="F:phosphoric diester hydrolase activity"/>
    <property type="evidence" value="ECO:0007669"/>
    <property type="project" value="InterPro"/>
</dbReference>
<dbReference type="PROSITE" id="PS51704">
    <property type="entry name" value="GP_PDE"/>
    <property type="match status" value="1"/>
</dbReference>
<dbReference type="CDD" id="cd08556">
    <property type="entry name" value="GDPD"/>
    <property type="match status" value="1"/>
</dbReference>
<keyword evidence="3" id="KW-1185">Reference proteome</keyword>
<dbReference type="SUPFAM" id="SSF51695">
    <property type="entry name" value="PLC-like phosphodiesterases"/>
    <property type="match status" value="1"/>
</dbReference>
<feature type="domain" description="GP-PDE" evidence="1">
    <location>
        <begin position="4"/>
        <end position="217"/>
    </location>
</feature>
<reference evidence="2" key="1">
    <citation type="submission" date="2013-11" db="EMBL/GenBank/DDBJ databases">
        <title>Comparative genomics of Ignicoccus.</title>
        <authorList>
            <person name="Podar M."/>
        </authorList>
    </citation>
    <scope>NUCLEOTIDE SEQUENCE</scope>
    <source>
        <strain evidence="2">DSM 13166</strain>
    </source>
</reference>
<dbReference type="PROSITE" id="PS50007">
    <property type="entry name" value="PIPLC_X_DOMAIN"/>
    <property type="match status" value="1"/>
</dbReference>
<sequence length="226" mass="26417">MAKPWVVGHRGARYVVKENTLQAFRYALEHGADAVECDVWKARDGSLVVTHDREIEVARRKYDVKSLTLRQIKSMKPTIPTLKEVLALVVEGYKKHLFVELKDPSAWEKLDEELEGWDNVTVISFYAPQLKKMRYPSKGLLFVLRPLSLKNVIEGMDLEWIAPRRDMVDQELLQEARDLNLKVLTWLHNRPKEVREALRWGVDAFATDRPDLAIRWMNKGLEEWIK</sequence>
<dbReference type="InterPro" id="IPR030395">
    <property type="entry name" value="GP_PDE_dom"/>
</dbReference>
<protein>
    <submittedName>
        <fullName evidence="2">Glycerophosphoryl diester phosphodiesterase</fullName>
    </submittedName>
</protein>